<feature type="disulfide bond" description="Redox-active" evidence="15">
    <location>
        <begin position="48"/>
        <end position="53"/>
    </location>
</feature>
<evidence type="ECO:0000256" key="3">
    <source>
        <dbReference type="ARBA" id="ARBA00016961"/>
    </source>
</evidence>
<keyword evidence="22" id="KW-1185">Reference proteome</keyword>
<evidence type="ECO:0000259" key="18">
    <source>
        <dbReference type="Pfam" id="PF07992"/>
    </source>
</evidence>
<evidence type="ECO:0000256" key="7">
    <source>
        <dbReference type="ARBA" id="ARBA00023027"/>
    </source>
</evidence>
<evidence type="ECO:0000256" key="1">
    <source>
        <dbReference type="ARBA" id="ARBA00007532"/>
    </source>
</evidence>
<evidence type="ECO:0000256" key="16">
    <source>
        <dbReference type="RuleBase" id="RU003691"/>
    </source>
</evidence>
<feature type="domain" description="Pyridine nucleotide-disulphide oxidoreductase dimerisation" evidence="17">
    <location>
        <begin position="352"/>
        <end position="457"/>
    </location>
</feature>
<keyword evidence="4 16" id="KW-0285">Flavoprotein</keyword>
<evidence type="ECO:0000256" key="6">
    <source>
        <dbReference type="ARBA" id="ARBA00023002"/>
    </source>
</evidence>
<dbReference type="Gene3D" id="3.30.390.30">
    <property type="match status" value="1"/>
</dbReference>
<dbReference type="PRINTS" id="PR00368">
    <property type="entry name" value="FADPNR"/>
</dbReference>
<evidence type="ECO:0000313" key="20">
    <source>
        <dbReference type="EMBL" id="WJW67789.1"/>
    </source>
</evidence>
<dbReference type="Proteomes" id="UP001431572">
    <property type="component" value="Chromosome 1"/>
</dbReference>
<evidence type="ECO:0000256" key="15">
    <source>
        <dbReference type="PIRSR" id="PIRSR000350-4"/>
    </source>
</evidence>
<dbReference type="GO" id="GO:0006103">
    <property type="term" value="P:2-oxoglutarate metabolic process"/>
    <property type="evidence" value="ECO:0007669"/>
    <property type="project" value="TreeGrafter"/>
</dbReference>
<dbReference type="EC" id="1.8.1.4" evidence="2"/>
<dbReference type="InterPro" id="IPR023753">
    <property type="entry name" value="FAD/NAD-binding_dom"/>
</dbReference>
<organism evidence="19 21">
    <name type="scientific">Candidatus Chlorohelix allophototropha</name>
    <dbReference type="NCBI Taxonomy" id="3003348"/>
    <lineage>
        <taxon>Bacteria</taxon>
        <taxon>Bacillati</taxon>
        <taxon>Chloroflexota</taxon>
        <taxon>Chloroflexia</taxon>
        <taxon>Candidatus Chloroheliales</taxon>
        <taxon>Candidatus Chloroheliaceae</taxon>
        <taxon>Candidatus Chlorohelix</taxon>
    </lineage>
</organism>
<evidence type="ECO:0000256" key="4">
    <source>
        <dbReference type="ARBA" id="ARBA00022630"/>
    </source>
</evidence>
<dbReference type="FunFam" id="3.30.390.30:FF:000001">
    <property type="entry name" value="Dihydrolipoyl dehydrogenase"/>
    <property type="match status" value="1"/>
</dbReference>
<dbReference type="InterPro" id="IPR001100">
    <property type="entry name" value="Pyr_nuc-diS_OxRdtase"/>
</dbReference>
<name>A0A8T7LV73_9CHLR</name>
<feature type="binding site" evidence="14">
    <location>
        <position position="123"/>
    </location>
    <ligand>
        <name>FAD</name>
        <dbReference type="ChEBI" id="CHEBI:57692"/>
    </ligand>
</feature>
<keyword evidence="14" id="KW-0547">Nucleotide-binding</keyword>
<dbReference type="AlphaFoldDB" id="A0A8T7LV73"/>
<dbReference type="SUPFAM" id="SSF51905">
    <property type="entry name" value="FAD/NAD(P)-binding domain"/>
    <property type="match status" value="1"/>
</dbReference>
<accession>A0A8T7LV73</accession>
<evidence type="ECO:0000256" key="12">
    <source>
        <dbReference type="ARBA" id="ARBA00049187"/>
    </source>
</evidence>
<feature type="binding site" evidence="14">
    <location>
        <position position="274"/>
    </location>
    <ligand>
        <name>NAD(+)</name>
        <dbReference type="ChEBI" id="CHEBI:57540"/>
    </ligand>
</feature>
<evidence type="ECO:0000256" key="2">
    <source>
        <dbReference type="ARBA" id="ARBA00012608"/>
    </source>
</evidence>
<dbReference type="PANTHER" id="PTHR22912:SF160">
    <property type="entry name" value="DIHYDROLIPOYL DEHYDROGENASE"/>
    <property type="match status" value="1"/>
</dbReference>
<dbReference type="PIRSF" id="PIRSF000350">
    <property type="entry name" value="Mercury_reductase_MerA"/>
    <property type="match status" value="1"/>
</dbReference>
<comment type="cofactor">
    <cofactor evidence="14">
        <name>FAD</name>
        <dbReference type="ChEBI" id="CHEBI:57692"/>
    </cofactor>
    <text evidence="14">Binds 1 FAD per subunit.</text>
</comment>
<dbReference type="EMBL" id="JACATZ010000001">
    <property type="protein sequence ID" value="NWJ45928.1"/>
    <property type="molecule type" value="Genomic_DNA"/>
</dbReference>
<feature type="binding site" evidence="14">
    <location>
        <position position="316"/>
    </location>
    <ligand>
        <name>FAD</name>
        <dbReference type="ChEBI" id="CHEBI:57692"/>
    </ligand>
</feature>
<comment type="catalytic activity">
    <reaction evidence="12">
        <text>N(6)-[(R)-dihydrolipoyl]-L-lysyl-[protein] + NAD(+) = N(6)-[(R)-lipoyl]-L-lysyl-[protein] + NADH + H(+)</text>
        <dbReference type="Rhea" id="RHEA:15045"/>
        <dbReference type="Rhea" id="RHEA-COMP:10474"/>
        <dbReference type="Rhea" id="RHEA-COMP:10475"/>
        <dbReference type="ChEBI" id="CHEBI:15378"/>
        <dbReference type="ChEBI" id="CHEBI:57540"/>
        <dbReference type="ChEBI" id="CHEBI:57945"/>
        <dbReference type="ChEBI" id="CHEBI:83099"/>
        <dbReference type="ChEBI" id="CHEBI:83100"/>
        <dbReference type="EC" id="1.8.1.4"/>
    </reaction>
</comment>
<dbReference type="Proteomes" id="UP000521676">
    <property type="component" value="Unassembled WGS sequence"/>
</dbReference>
<dbReference type="GO" id="GO:0004148">
    <property type="term" value="F:dihydrolipoyl dehydrogenase (NADH) activity"/>
    <property type="evidence" value="ECO:0007669"/>
    <property type="project" value="UniProtKB-EC"/>
</dbReference>
<dbReference type="RefSeq" id="WP_341469679.1">
    <property type="nucleotide sequence ID" value="NZ_CP128399.1"/>
</dbReference>
<keyword evidence="5 14" id="KW-0274">FAD</keyword>
<dbReference type="PRINTS" id="PR00411">
    <property type="entry name" value="PNDRDTASEI"/>
</dbReference>
<keyword evidence="8" id="KW-1015">Disulfide bond</keyword>
<feature type="binding site" evidence="14">
    <location>
        <begin position="188"/>
        <end position="195"/>
    </location>
    <ligand>
        <name>NAD(+)</name>
        <dbReference type="ChEBI" id="CHEBI:57540"/>
    </ligand>
</feature>
<evidence type="ECO:0000256" key="14">
    <source>
        <dbReference type="PIRSR" id="PIRSR000350-3"/>
    </source>
</evidence>
<dbReference type="PROSITE" id="PS00076">
    <property type="entry name" value="PYRIDINE_REDOX_1"/>
    <property type="match status" value="1"/>
</dbReference>
<evidence type="ECO:0000313" key="22">
    <source>
        <dbReference type="Proteomes" id="UP001431572"/>
    </source>
</evidence>
<dbReference type="Gene3D" id="3.50.50.60">
    <property type="entry name" value="FAD/NAD(P)-binding domain"/>
    <property type="match status" value="2"/>
</dbReference>
<evidence type="ECO:0000259" key="17">
    <source>
        <dbReference type="Pfam" id="PF02852"/>
    </source>
</evidence>
<evidence type="ECO:0000313" key="21">
    <source>
        <dbReference type="Proteomes" id="UP000521676"/>
    </source>
</evidence>
<gene>
    <name evidence="19" type="ORF">HXX08_08620</name>
    <name evidence="20" type="ORF">OZ401_001068</name>
</gene>
<dbReference type="InterPro" id="IPR004099">
    <property type="entry name" value="Pyr_nucl-diS_OxRdtase_dimer"/>
</dbReference>
<keyword evidence="6 16" id="KW-0560">Oxidoreductase</keyword>
<dbReference type="InterPro" id="IPR050151">
    <property type="entry name" value="Class-I_Pyr_Nuc-Dis_Oxidored"/>
</dbReference>
<feature type="binding site" evidence="14">
    <location>
        <position position="57"/>
    </location>
    <ligand>
        <name>FAD</name>
        <dbReference type="ChEBI" id="CHEBI:57692"/>
    </ligand>
</feature>
<evidence type="ECO:0000256" key="11">
    <source>
        <dbReference type="ARBA" id="ARBA00033023"/>
    </source>
</evidence>
<dbReference type="InterPro" id="IPR016156">
    <property type="entry name" value="FAD/NAD-linked_Rdtase_dimer_sf"/>
</dbReference>
<feature type="active site" description="Proton acceptor" evidence="13">
    <location>
        <position position="449"/>
    </location>
</feature>
<sequence length="478" mass="49725">MVVGDVTTAVDVVVLGGGPGGYVAAIRAAQLGKSVVLVEQSTVMGGVCLNEGCIPLKALVAASERYWQTLESESLASMGILTEGASLDFSRMQNWKDGIIHRLTEGVAKLLSGNRVEVVHGLGWFLNSKEMRVEGEHGALRFNFEQCVLAVGASYAALPDLPFDGKLVLNPRMALKLADIPPILAIWGDDYIALELATVFGRLGSHVALLTPAERPLPDVDASAVRLVMAGLRKLGIQHIGQAFPVAVENDNVVYLKGQTRTALPTGTPLVVCGNLQANTANLHLKEAGLSMGEGGAIEVAADQRTRVAHIFAAGDCTQHRPAVATSAIKQAKVAAEALAGKKVAYTPQAFPRVVGTSPELAVVGLSAEAAQAAGYRVKTGRFSLAANGRALTLGADSGVALLVADADNDALLGVTLVGTRSGDLIGEAALAIEMGATLTDLAETLHWHPGLGEMLLEGAESALGQVIHQLDLKAASR</sequence>
<keyword evidence="9 16" id="KW-0676">Redox-active center</keyword>
<evidence type="ECO:0000256" key="13">
    <source>
        <dbReference type="PIRSR" id="PIRSR000350-2"/>
    </source>
</evidence>
<feature type="domain" description="FAD/NAD(P)-binding" evidence="18">
    <location>
        <begin position="11"/>
        <end position="332"/>
    </location>
</feature>
<evidence type="ECO:0000256" key="5">
    <source>
        <dbReference type="ARBA" id="ARBA00022827"/>
    </source>
</evidence>
<dbReference type="Pfam" id="PF02852">
    <property type="entry name" value="Pyr_redox_dim"/>
    <property type="match status" value="1"/>
</dbReference>
<dbReference type="EMBL" id="CP128399">
    <property type="protein sequence ID" value="WJW67789.1"/>
    <property type="molecule type" value="Genomic_DNA"/>
</dbReference>
<dbReference type="Pfam" id="PF07992">
    <property type="entry name" value="Pyr_redox_2"/>
    <property type="match status" value="1"/>
</dbReference>
<reference evidence="20" key="2">
    <citation type="journal article" date="2024" name="Nature">
        <title>Anoxygenic phototroph of the Chloroflexota uses a type I reaction centre.</title>
        <authorList>
            <person name="Tsuji J.M."/>
            <person name="Shaw N.A."/>
            <person name="Nagashima S."/>
            <person name="Venkiteswaran J.J."/>
            <person name="Schiff S.L."/>
            <person name="Watanabe T."/>
            <person name="Fukui M."/>
            <person name="Hanada S."/>
            <person name="Tank M."/>
            <person name="Neufeld J.D."/>
        </authorList>
    </citation>
    <scope>NUCLEOTIDE SEQUENCE</scope>
    <source>
        <strain evidence="20">L227-S17</strain>
    </source>
</reference>
<comment type="similarity">
    <text evidence="1 16">Belongs to the class-I pyridine nucleotide-disulfide oxidoreductase family.</text>
</comment>
<dbReference type="SUPFAM" id="SSF55424">
    <property type="entry name" value="FAD/NAD-linked reductases, dimerisation (C-terminal) domain"/>
    <property type="match status" value="1"/>
</dbReference>
<dbReference type="GO" id="GO:0050660">
    <property type="term" value="F:flavin adenine dinucleotide binding"/>
    <property type="evidence" value="ECO:0007669"/>
    <property type="project" value="TreeGrafter"/>
</dbReference>
<dbReference type="InterPro" id="IPR036188">
    <property type="entry name" value="FAD/NAD-bd_sf"/>
</dbReference>
<keyword evidence="7 14" id="KW-0520">NAD</keyword>
<reference evidence="19 21" key="1">
    <citation type="submission" date="2020-06" db="EMBL/GenBank/DDBJ databases">
        <title>Anoxygenic phototrophic Chloroflexota member uses a Type I reaction center.</title>
        <authorList>
            <person name="Tsuji J.M."/>
            <person name="Shaw N.A."/>
            <person name="Nagashima S."/>
            <person name="Venkiteswaran J."/>
            <person name="Schiff S.L."/>
            <person name="Hanada S."/>
            <person name="Tank M."/>
            <person name="Neufeld J.D."/>
        </authorList>
    </citation>
    <scope>NUCLEOTIDE SEQUENCE [LARGE SCALE GENOMIC DNA]</scope>
    <source>
        <strain evidence="19">L227-S17</strain>
    </source>
</reference>
<dbReference type="InterPro" id="IPR012999">
    <property type="entry name" value="Pyr_OxRdtase_I_AS"/>
</dbReference>
<evidence type="ECO:0000256" key="8">
    <source>
        <dbReference type="ARBA" id="ARBA00023157"/>
    </source>
</evidence>
<protein>
    <recommendedName>
        <fullName evidence="3">Dihydrolipoyl dehydrogenase</fullName>
        <ecNumber evidence="2">1.8.1.4</ecNumber>
    </recommendedName>
    <alternativeName>
        <fullName evidence="10">Dihydrolipoamide dehydrogenase</fullName>
    </alternativeName>
    <alternativeName>
        <fullName evidence="11">E3 component of pyruvate complex</fullName>
    </alternativeName>
</protein>
<evidence type="ECO:0000256" key="9">
    <source>
        <dbReference type="ARBA" id="ARBA00023284"/>
    </source>
</evidence>
<proteinExistence type="inferred from homology"/>
<dbReference type="PANTHER" id="PTHR22912">
    <property type="entry name" value="DISULFIDE OXIDOREDUCTASE"/>
    <property type="match status" value="1"/>
</dbReference>
<evidence type="ECO:0000313" key="19">
    <source>
        <dbReference type="EMBL" id="NWJ45928.1"/>
    </source>
</evidence>
<evidence type="ECO:0000256" key="10">
    <source>
        <dbReference type="ARBA" id="ARBA00031281"/>
    </source>
</evidence>